<gene>
    <name evidence="2" type="ORF">PHJA_002060600</name>
</gene>
<protein>
    <submittedName>
        <fullName evidence="2">Uncharacterized protein</fullName>
    </submittedName>
</protein>
<reference evidence="2" key="1">
    <citation type="submission" date="2020-07" db="EMBL/GenBank/DDBJ databases">
        <title>Ethylene signaling mediates host invasion by parasitic plants.</title>
        <authorList>
            <person name="Yoshida S."/>
        </authorList>
    </citation>
    <scope>NUCLEOTIDE SEQUENCE</scope>
    <source>
        <strain evidence="2">Okayama</strain>
    </source>
</reference>
<evidence type="ECO:0000313" key="3">
    <source>
        <dbReference type="Proteomes" id="UP000653305"/>
    </source>
</evidence>
<dbReference type="GO" id="GO:0005634">
    <property type="term" value="C:nucleus"/>
    <property type="evidence" value="ECO:0007669"/>
    <property type="project" value="TreeGrafter"/>
</dbReference>
<proteinExistence type="predicted"/>
<dbReference type="PANTHER" id="PTHR21669">
    <property type="entry name" value="CAPZ-INTERACTING PROTEIN AND RELATED PROTEINS"/>
    <property type="match status" value="1"/>
</dbReference>
<feature type="region of interest" description="Disordered" evidence="1">
    <location>
        <begin position="202"/>
        <end position="222"/>
    </location>
</feature>
<dbReference type="GO" id="GO:0006325">
    <property type="term" value="P:chromatin organization"/>
    <property type="evidence" value="ECO:0007669"/>
    <property type="project" value="TreeGrafter"/>
</dbReference>
<dbReference type="PANTHER" id="PTHR21669:SF28">
    <property type="entry name" value="YEMANUCLEIN"/>
    <property type="match status" value="1"/>
</dbReference>
<evidence type="ECO:0000313" key="2">
    <source>
        <dbReference type="EMBL" id="GFP99167.1"/>
    </source>
</evidence>
<comment type="caution">
    <text evidence="2">The sequence shown here is derived from an EMBL/GenBank/DDBJ whole genome shotgun (WGS) entry which is preliminary data.</text>
</comment>
<feature type="region of interest" description="Disordered" evidence="1">
    <location>
        <begin position="1"/>
        <end position="23"/>
    </location>
</feature>
<sequence length="295" mass="32530">MAEGAGGGGPDPAPGPKPTFSFESFGDRLRFTVELRAGETTIVSWKKLLREATSSKPKGPGPSVSCPASEIDQQPVSQTPPPPPTVASSKQPADNEVIDSQAQAGTNRLSAVIEKIERMYAGNSSEEEDDDYFQVDNLAIKHDGFFVNRGKLEHEEEDVDWIGGLAGIFHRHDLVNAFSDPGTGSNAWGCRGQVFERERDHCVHQASSSPPPGSQKEKEGERPRFFDTKVKTMCWSNAETVSGRHPEQWRKDAADNIVCKRFCNCQGCLCFDFVPDYPHDNKWRHGLSDVALNQQ</sequence>
<dbReference type="Proteomes" id="UP000653305">
    <property type="component" value="Unassembled WGS sequence"/>
</dbReference>
<keyword evidence="3" id="KW-1185">Reference proteome</keyword>
<feature type="compositionally biased region" description="Low complexity" evidence="1">
    <location>
        <begin position="54"/>
        <end position="63"/>
    </location>
</feature>
<feature type="region of interest" description="Disordered" evidence="1">
    <location>
        <begin position="51"/>
        <end position="95"/>
    </location>
</feature>
<evidence type="ECO:0000256" key="1">
    <source>
        <dbReference type="SAM" id="MobiDB-lite"/>
    </source>
</evidence>
<name>A0A830CEI2_9LAMI</name>
<dbReference type="EMBL" id="BMAC01000559">
    <property type="protein sequence ID" value="GFP99167.1"/>
    <property type="molecule type" value="Genomic_DNA"/>
</dbReference>
<dbReference type="OrthoDB" id="1745623at2759"/>
<organism evidence="2 3">
    <name type="scientific">Phtheirospermum japonicum</name>
    <dbReference type="NCBI Taxonomy" id="374723"/>
    <lineage>
        <taxon>Eukaryota</taxon>
        <taxon>Viridiplantae</taxon>
        <taxon>Streptophyta</taxon>
        <taxon>Embryophyta</taxon>
        <taxon>Tracheophyta</taxon>
        <taxon>Spermatophyta</taxon>
        <taxon>Magnoliopsida</taxon>
        <taxon>eudicotyledons</taxon>
        <taxon>Gunneridae</taxon>
        <taxon>Pentapetalae</taxon>
        <taxon>asterids</taxon>
        <taxon>lamiids</taxon>
        <taxon>Lamiales</taxon>
        <taxon>Orobanchaceae</taxon>
        <taxon>Orobanchaceae incertae sedis</taxon>
        <taxon>Phtheirospermum</taxon>
    </lineage>
</organism>
<dbReference type="AlphaFoldDB" id="A0A830CEI2"/>
<feature type="compositionally biased region" description="Gly residues" evidence="1">
    <location>
        <begin position="1"/>
        <end position="10"/>
    </location>
</feature>
<accession>A0A830CEI2</accession>